<protein>
    <submittedName>
        <fullName evidence="2">Aspartate/glutamate racemase family protein</fullName>
    </submittedName>
</protein>
<dbReference type="RefSeq" id="WP_407866386.1">
    <property type="nucleotide sequence ID" value="NZ_BAAFZP010000002.1"/>
</dbReference>
<dbReference type="Proteomes" id="UP001628091">
    <property type="component" value="Unassembled WGS sequence"/>
</dbReference>
<organism evidence="2 3">
    <name type="scientific">Phyllobacterium phragmitis</name>
    <dbReference type="NCBI Taxonomy" id="2670329"/>
    <lineage>
        <taxon>Bacteria</taxon>
        <taxon>Pseudomonadati</taxon>
        <taxon>Pseudomonadota</taxon>
        <taxon>Alphaproteobacteria</taxon>
        <taxon>Hyphomicrobiales</taxon>
        <taxon>Phyllobacteriaceae</taxon>
        <taxon>Phyllobacterium</taxon>
    </lineage>
</organism>
<evidence type="ECO:0000313" key="3">
    <source>
        <dbReference type="Proteomes" id="UP001628091"/>
    </source>
</evidence>
<comment type="caution">
    <text evidence="2">The sequence shown here is derived from an EMBL/GenBank/DDBJ whole genome shotgun (WGS) entry which is preliminary data.</text>
</comment>
<dbReference type="InterPro" id="IPR052186">
    <property type="entry name" value="Hydantoin_racemase-like"/>
</dbReference>
<name>A0ABQ0H4L5_9HYPH</name>
<keyword evidence="3" id="KW-1185">Reference proteome</keyword>
<gene>
    <name evidence="2" type="ORF">PPNSA23_37950</name>
</gene>
<dbReference type="Gene3D" id="3.40.50.12500">
    <property type="match status" value="1"/>
</dbReference>
<dbReference type="Pfam" id="PF01177">
    <property type="entry name" value="Asp_Glu_race"/>
    <property type="match status" value="1"/>
</dbReference>
<sequence>MRLLLLNPNTTQTLTDRLATSARRVLPHQVELLPITAHEGFPYISSRAEVQIAGAAVLSMLADRVNSFDAAIIAAFGDPGLDAARELFDLPVVGMSEAAILTALALGRRFAFVTFSPWLAPWYEEQVTRTGVESRFAGTFTPNANFCSISDVAHDLRQPLTETCRRAATHADVVILTGAPIAGLARDIACEVPAVLLDPIQAAALHAFALHRLHPLGANAGSFSRPPAKESAGLPEPLSSWIAWKRSRKKGQNDST</sequence>
<dbReference type="InterPro" id="IPR015942">
    <property type="entry name" value="Asp/Glu/hydantoin_racemase"/>
</dbReference>
<dbReference type="PANTHER" id="PTHR28047">
    <property type="entry name" value="PROTEIN DCG1"/>
    <property type="match status" value="1"/>
</dbReference>
<evidence type="ECO:0000256" key="1">
    <source>
        <dbReference type="ARBA" id="ARBA00038414"/>
    </source>
</evidence>
<accession>A0ABQ0H4L5</accession>
<comment type="similarity">
    <text evidence="1">Belongs to the HyuE racemase family.</text>
</comment>
<evidence type="ECO:0000313" key="2">
    <source>
        <dbReference type="EMBL" id="GAB1583852.1"/>
    </source>
</evidence>
<dbReference type="PANTHER" id="PTHR28047:SF5">
    <property type="entry name" value="PROTEIN DCG1"/>
    <property type="match status" value="1"/>
</dbReference>
<proteinExistence type="inferred from homology"/>
<dbReference type="InterPro" id="IPR053714">
    <property type="entry name" value="Iso_Racemase_Enz_sf"/>
</dbReference>
<reference evidence="2 3" key="1">
    <citation type="submission" date="2024-10" db="EMBL/GenBank/DDBJ databases">
        <title>Isolation, draft genome sequencing and identification of Phyllobacterium sp. NSA23, isolated from leaf soil.</title>
        <authorList>
            <person name="Akita H."/>
        </authorList>
    </citation>
    <scope>NUCLEOTIDE SEQUENCE [LARGE SCALE GENOMIC DNA]</scope>
    <source>
        <strain evidence="2 3">NSA23</strain>
    </source>
</reference>
<dbReference type="EMBL" id="BAAFZP010000002">
    <property type="protein sequence ID" value="GAB1583852.1"/>
    <property type="molecule type" value="Genomic_DNA"/>
</dbReference>